<reference evidence="2" key="1">
    <citation type="journal article" date="2020" name="Stud. Mycol.">
        <title>101 Dothideomycetes genomes: a test case for predicting lifestyles and emergence of pathogens.</title>
        <authorList>
            <person name="Haridas S."/>
            <person name="Albert R."/>
            <person name="Binder M."/>
            <person name="Bloem J."/>
            <person name="Labutti K."/>
            <person name="Salamov A."/>
            <person name="Andreopoulos B."/>
            <person name="Baker S."/>
            <person name="Barry K."/>
            <person name="Bills G."/>
            <person name="Bluhm B."/>
            <person name="Cannon C."/>
            <person name="Castanera R."/>
            <person name="Culley D."/>
            <person name="Daum C."/>
            <person name="Ezra D."/>
            <person name="Gonzalez J."/>
            <person name="Henrissat B."/>
            <person name="Kuo A."/>
            <person name="Liang C."/>
            <person name="Lipzen A."/>
            <person name="Lutzoni F."/>
            <person name="Magnuson J."/>
            <person name="Mondo S."/>
            <person name="Nolan M."/>
            <person name="Ohm R."/>
            <person name="Pangilinan J."/>
            <person name="Park H.-J."/>
            <person name="Ramirez L."/>
            <person name="Alfaro M."/>
            <person name="Sun H."/>
            <person name="Tritt A."/>
            <person name="Yoshinaga Y."/>
            <person name="Zwiers L.-H."/>
            <person name="Turgeon B."/>
            <person name="Goodwin S."/>
            <person name="Spatafora J."/>
            <person name="Crous P."/>
            <person name="Grigoriev I."/>
        </authorList>
    </citation>
    <scope>NUCLEOTIDE SEQUENCE</scope>
    <source>
        <strain evidence="2">CBS 121167</strain>
    </source>
</reference>
<evidence type="ECO:0000256" key="1">
    <source>
        <dbReference type="SAM" id="MobiDB-lite"/>
    </source>
</evidence>
<sequence>MENEPTTPTQTPRPTRESINALNASPQPIERRKRNIDVVGNSPIQYTRRPTDTRRTRFRPGFTTAKEALSGALDCLLQADNLEEDEEETRRILDLTTIFREYTETGLLSKTKSILSTQINSLENSTRALANQAKRLSNTNSIRLQPPQPTQPTSTAPTAPSPLEQPRQPSFAEIAGKSIEKWTTVTRKNTAKSLAVTDKPKVIKQASFRLDANPATQSQLSNLSSFSLRQALNKAFQFKFPKLKTVIAAATISPRGNLILTAFDGLSAKFLVDNKAVIDSVLPITTAVKNRSWFKIAVHGVPTADILNESRESFAELVRDEVKTFNKGLNPVGNPYWLTSEEKRQTAKAGSITLAFESEREALKAISGRLYLFGVSCAAEKLRGPRKASPPRK</sequence>
<feature type="compositionally biased region" description="Low complexity" evidence="1">
    <location>
        <begin position="1"/>
        <end position="13"/>
    </location>
</feature>
<feature type="compositionally biased region" description="Low complexity" evidence="1">
    <location>
        <begin position="151"/>
        <end position="162"/>
    </location>
</feature>
<proteinExistence type="predicted"/>
<dbReference type="GeneID" id="54296957"/>
<name>A0A6A6AY05_9PEZI</name>
<evidence type="ECO:0000313" key="2">
    <source>
        <dbReference type="EMBL" id="KAF2136043.1"/>
    </source>
</evidence>
<dbReference type="RefSeq" id="XP_033391761.1">
    <property type="nucleotide sequence ID" value="XM_033539461.1"/>
</dbReference>
<accession>A0A6A6AY05</accession>
<dbReference type="AlphaFoldDB" id="A0A6A6AY05"/>
<feature type="region of interest" description="Disordered" evidence="1">
    <location>
        <begin position="137"/>
        <end position="167"/>
    </location>
</feature>
<evidence type="ECO:0000313" key="3">
    <source>
        <dbReference type="Proteomes" id="UP000799438"/>
    </source>
</evidence>
<feature type="compositionally biased region" description="Polar residues" evidence="1">
    <location>
        <begin position="17"/>
        <end position="26"/>
    </location>
</feature>
<dbReference type="EMBL" id="ML995537">
    <property type="protein sequence ID" value="KAF2136043.1"/>
    <property type="molecule type" value="Genomic_DNA"/>
</dbReference>
<protein>
    <submittedName>
        <fullName evidence="2">Uncharacterized protein</fullName>
    </submittedName>
</protein>
<dbReference type="Proteomes" id="UP000799438">
    <property type="component" value="Unassembled WGS sequence"/>
</dbReference>
<dbReference type="OrthoDB" id="3737666at2759"/>
<organism evidence="2 3">
    <name type="scientific">Aplosporella prunicola CBS 121167</name>
    <dbReference type="NCBI Taxonomy" id="1176127"/>
    <lineage>
        <taxon>Eukaryota</taxon>
        <taxon>Fungi</taxon>
        <taxon>Dikarya</taxon>
        <taxon>Ascomycota</taxon>
        <taxon>Pezizomycotina</taxon>
        <taxon>Dothideomycetes</taxon>
        <taxon>Dothideomycetes incertae sedis</taxon>
        <taxon>Botryosphaeriales</taxon>
        <taxon>Aplosporellaceae</taxon>
        <taxon>Aplosporella</taxon>
    </lineage>
</organism>
<feature type="region of interest" description="Disordered" evidence="1">
    <location>
        <begin position="1"/>
        <end position="28"/>
    </location>
</feature>
<keyword evidence="3" id="KW-1185">Reference proteome</keyword>
<gene>
    <name evidence="2" type="ORF">K452DRAFT_280595</name>
</gene>